<comment type="similarity">
    <text evidence="1">Belongs to the sigma-70 factor family. ECF subfamily.</text>
</comment>
<keyword evidence="9" id="KW-1185">Reference proteome</keyword>
<evidence type="ECO:0000256" key="2">
    <source>
        <dbReference type="ARBA" id="ARBA00023015"/>
    </source>
</evidence>
<evidence type="ECO:0000256" key="5">
    <source>
        <dbReference type="ARBA" id="ARBA00023163"/>
    </source>
</evidence>
<dbReference type="SUPFAM" id="SSF88946">
    <property type="entry name" value="Sigma2 domain of RNA polymerase sigma factors"/>
    <property type="match status" value="1"/>
</dbReference>
<comment type="caution">
    <text evidence="8">The sequence shown here is derived from an EMBL/GenBank/DDBJ whole genome shotgun (WGS) entry which is preliminary data.</text>
</comment>
<evidence type="ECO:0000256" key="1">
    <source>
        <dbReference type="ARBA" id="ARBA00010641"/>
    </source>
</evidence>
<keyword evidence="4" id="KW-0238">DNA-binding</keyword>
<dbReference type="PANTHER" id="PTHR43133:SF8">
    <property type="entry name" value="RNA POLYMERASE SIGMA FACTOR HI_1459-RELATED"/>
    <property type="match status" value="1"/>
</dbReference>
<keyword evidence="5" id="KW-0804">Transcription</keyword>
<dbReference type="InterPro" id="IPR013249">
    <property type="entry name" value="RNA_pol_sigma70_r4_t2"/>
</dbReference>
<dbReference type="Pfam" id="PF08281">
    <property type="entry name" value="Sigma70_r4_2"/>
    <property type="match status" value="1"/>
</dbReference>
<evidence type="ECO:0000313" key="8">
    <source>
        <dbReference type="EMBL" id="MDI3322479.1"/>
    </source>
</evidence>
<keyword evidence="3" id="KW-0731">Sigma factor</keyword>
<dbReference type="Pfam" id="PF04542">
    <property type="entry name" value="Sigma70_r2"/>
    <property type="match status" value="1"/>
</dbReference>
<dbReference type="Gene3D" id="1.10.1740.10">
    <property type="match status" value="1"/>
</dbReference>
<dbReference type="InterPro" id="IPR014284">
    <property type="entry name" value="RNA_pol_sigma-70_dom"/>
</dbReference>
<dbReference type="RefSeq" id="WP_282336600.1">
    <property type="nucleotide sequence ID" value="NZ_JASBRG010000007.1"/>
</dbReference>
<reference evidence="8 9" key="1">
    <citation type="submission" date="2023-05" db="EMBL/GenBank/DDBJ databases">
        <title>Genome sequence of Pinibacter sp. MAH-24.</title>
        <authorList>
            <person name="Huq M.A."/>
        </authorList>
    </citation>
    <scope>NUCLEOTIDE SEQUENCE [LARGE SCALE GENOMIC DNA]</scope>
    <source>
        <strain evidence="8 9">MAH-24</strain>
    </source>
</reference>
<evidence type="ECO:0000259" key="6">
    <source>
        <dbReference type="Pfam" id="PF04542"/>
    </source>
</evidence>
<feature type="domain" description="RNA polymerase sigma-70 region 2" evidence="6">
    <location>
        <begin position="7"/>
        <end position="72"/>
    </location>
</feature>
<dbReference type="EMBL" id="JASBRG010000007">
    <property type="protein sequence ID" value="MDI3322479.1"/>
    <property type="molecule type" value="Genomic_DNA"/>
</dbReference>
<dbReference type="InterPro" id="IPR013325">
    <property type="entry name" value="RNA_pol_sigma_r2"/>
</dbReference>
<evidence type="ECO:0000256" key="4">
    <source>
        <dbReference type="ARBA" id="ARBA00023125"/>
    </source>
</evidence>
<dbReference type="SUPFAM" id="SSF88659">
    <property type="entry name" value="Sigma3 and sigma4 domains of RNA polymerase sigma factors"/>
    <property type="match status" value="1"/>
</dbReference>
<protein>
    <submittedName>
        <fullName evidence="8">Sigma-70 family RNA polymerase sigma factor</fullName>
    </submittedName>
</protein>
<dbReference type="PANTHER" id="PTHR43133">
    <property type="entry name" value="RNA POLYMERASE ECF-TYPE SIGMA FACTO"/>
    <property type="match status" value="1"/>
</dbReference>
<dbReference type="NCBIfam" id="TIGR02937">
    <property type="entry name" value="sigma70-ECF"/>
    <property type="match status" value="1"/>
</dbReference>
<evidence type="ECO:0000256" key="3">
    <source>
        <dbReference type="ARBA" id="ARBA00023082"/>
    </source>
</evidence>
<dbReference type="Proteomes" id="UP001226434">
    <property type="component" value="Unassembled WGS sequence"/>
</dbReference>
<dbReference type="InterPro" id="IPR036388">
    <property type="entry name" value="WH-like_DNA-bd_sf"/>
</dbReference>
<proteinExistence type="inferred from homology"/>
<accession>A0ABT6RIT9</accession>
<keyword evidence="2" id="KW-0805">Transcription regulation</keyword>
<dbReference type="InterPro" id="IPR013324">
    <property type="entry name" value="RNA_pol_sigma_r3/r4-like"/>
</dbReference>
<name>A0ABT6RIT9_9BACT</name>
<gene>
    <name evidence="8" type="ORF">QJ048_22010</name>
</gene>
<dbReference type="Gene3D" id="1.10.10.10">
    <property type="entry name" value="Winged helix-like DNA-binding domain superfamily/Winged helix DNA-binding domain"/>
    <property type="match status" value="1"/>
</dbReference>
<organism evidence="8 9">
    <name type="scientific">Pinibacter soli</name>
    <dbReference type="NCBI Taxonomy" id="3044211"/>
    <lineage>
        <taxon>Bacteria</taxon>
        <taxon>Pseudomonadati</taxon>
        <taxon>Bacteroidota</taxon>
        <taxon>Chitinophagia</taxon>
        <taxon>Chitinophagales</taxon>
        <taxon>Chitinophagaceae</taxon>
        <taxon>Pinibacter</taxon>
    </lineage>
</organism>
<sequence length="159" mass="18705">MDFEQIYSTYMTKIFRLCMGYINDEEHARDLTQETFISVWQNLNTFRNQADLGTWIYKIATNICLRRIEVEKRLKTTSIPITCNPAAETDQVTEERHKYLRACIAELSEIDRLIIGLFLEGIPQDRIAEIMGISHANVRVKVHRIKEVLTQKMKKNERI</sequence>
<evidence type="ECO:0000259" key="7">
    <source>
        <dbReference type="Pfam" id="PF08281"/>
    </source>
</evidence>
<feature type="domain" description="RNA polymerase sigma factor 70 region 4 type 2" evidence="7">
    <location>
        <begin position="99"/>
        <end position="147"/>
    </location>
</feature>
<dbReference type="InterPro" id="IPR007627">
    <property type="entry name" value="RNA_pol_sigma70_r2"/>
</dbReference>
<dbReference type="InterPro" id="IPR039425">
    <property type="entry name" value="RNA_pol_sigma-70-like"/>
</dbReference>
<evidence type="ECO:0000313" key="9">
    <source>
        <dbReference type="Proteomes" id="UP001226434"/>
    </source>
</evidence>